<feature type="region of interest" description="Disordered" evidence="1">
    <location>
        <begin position="156"/>
        <end position="202"/>
    </location>
</feature>
<proteinExistence type="predicted"/>
<evidence type="ECO:0000256" key="1">
    <source>
        <dbReference type="SAM" id="MobiDB-lite"/>
    </source>
</evidence>
<feature type="region of interest" description="Disordered" evidence="1">
    <location>
        <begin position="55"/>
        <end position="87"/>
    </location>
</feature>
<accession>Q655K5</accession>
<dbReference type="EMBL" id="AP002818">
    <property type="protein sequence ID" value="BAB16319.1"/>
    <property type="molecule type" value="Genomic_DNA"/>
</dbReference>
<dbReference type="AlphaFoldDB" id="Q655K5"/>
<reference evidence="4" key="1">
    <citation type="journal article" date="2005" name="Nature">
        <title>The map-based sequence of the rice genome.</title>
        <authorList>
            <consortium name="International rice genome sequencing project (IRGSP)"/>
            <person name="Matsumoto T."/>
            <person name="Wu J."/>
            <person name="Kanamori H."/>
            <person name="Katayose Y."/>
            <person name="Fujisawa M."/>
            <person name="Namiki N."/>
            <person name="Mizuno H."/>
            <person name="Yamamoto K."/>
            <person name="Antonio B.A."/>
            <person name="Baba T."/>
            <person name="Sakata K."/>
            <person name="Nagamura Y."/>
            <person name="Aoki H."/>
            <person name="Arikawa K."/>
            <person name="Arita K."/>
            <person name="Bito T."/>
            <person name="Chiden Y."/>
            <person name="Fujitsuka N."/>
            <person name="Fukunaka R."/>
            <person name="Hamada M."/>
            <person name="Harada C."/>
            <person name="Hayashi A."/>
            <person name="Hijishita S."/>
            <person name="Honda M."/>
            <person name="Hosokawa S."/>
            <person name="Ichikawa Y."/>
            <person name="Idonuma A."/>
            <person name="Iijima M."/>
            <person name="Ikeda M."/>
            <person name="Ikeno M."/>
            <person name="Ito K."/>
            <person name="Ito S."/>
            <person name="Ito T."/>
            <person name="Ito Y."/>
            <person name="Ito Y."/>
            <person name="Iwabuchi A."/>
            <person name="Kamiya K."/>
            <person name="Karasawa W."/>
            <person name="Kurita K."/>
            <person name="Katagiri S."/>
            <person name="Kikuta A."/>
            <person name="Kobayashi H."/>
            <person name="Kobayashi N."/>
            <person name="Machita K."/>
            <person name="Maehara T."/>
            <person name="Masukawa M."/>
            <person name="Mizubayashi T."/>
            <person name="Mukai Y."/>
            <person name="Nagasaki H."/>
            <person name="Nagata Y."/>
            <person name="Naito S."/>
            <person name="Nakashima M."/>
            <person name="Nakama Y."/>
            <person name="Nakamichi Y."/>
            <person name="Nakamura M."/>
            <person name="Meguro A."/>
            <person name="Negishi M."/>
            <person name="Ohta I."/>
            <person name="Ohta T."/>
            <person name="Okamoto M."/>
            <person name="Ono N."/>
            <person name="Saji S."/>
            <person name="Sakaguchi M."/>
            <person name="Sakai K."/>
            <person name="Shibata M."/>
            <person name="Shimokawa T."/>
            <person name="Song J."/>
            <person name="Takazaki Y."/>
            <person name="Terasawa K."/>
            <person name="Tsugane M."/>
            <person name="Tsuji K."/>
            <person name="Ueda S."/>
            <person name="Waki K."/>
            <person name="Yamagata H."/>
            <person name="Yamamoto M."/>
            <person name="Yamamoto S."/>
            <person name="Yamane H."/>
            <person name="Yoshiki S."/>
            <person name="Yoshihara R."/>
            <person name="Yukawa K."/>
            <person name="Zhong H."/>
            <person name="Yano M."/>
            <person name="Yuan Q."/>
            <person name="Ouyang S."/>
            <person name="Liu J."/>
            <person name="Jones K.M."/>
            <person name="Gansberger K."/>
            <person name="Moffat K."/>
            <person name="Hill J."/>
            <person name="Bera J."/>
            <person name="Fadrosh D."/>
            <person name="Jin S."/>
            <person name="Johri S."/>
            <person name="Kim M."/>
            <person name="Overton L."/>
            <person name="Reardon M."/>
            <person name="Tsitrin T."/>
            <person name="Vuong H."/>
            <person name="Weaver B."/>
            <person name="Ciecko A."/>
            <person name="Tallon L."/>
            <person name="Jackson J."/>
            <person name="Pai G."/>
            <person name="Aken S.V."/>
            <person name="Utterback T."/>
            <person name="Reidmuller S."/>
            <person name="Feldblyum T."/>
            <person name="Hsiao J."/>
            <person name="Zismann V."/>
            <person name="Iobst S."/>
            <person name="de Vazeille A.R."/>
            <person name="Buell C.R."/>
            <person name="Ying K."/>
            <person name="Li Y."/>
            <person name="Lu T."/>
            <person name="Huang Y."/>
            <person name="Zhao Q."/>
            <person name="Feng Q."/>
            <person name="Zhang L."/>
            <person name="Zhu J."/>
            <person name="Weng Q."/>
            <person name="Mu J."/>
            <person name="Lu Y."/>
            <person name="Fan D."/>
            <person name="Liu Y."/>
            <person name="Guan J."/>
            <person name="Zhang Y."/>
            <person name="Yu S."/>
            <person name="Liu X."/>
            <person name="Zhang Y."/>
            <person name="Hong G."/>
            <person name="Han B."/>
            <person name="Choisne N."/>
            <person name="Demange N."/>
            <person name="Orjeda G."/>
            <person name="Samain S."/>
            <person name="Cattolico L."/>
            <person name="Pelletier E."/>
            <person name="Couloux A."/>
            <person name="Segurens B."/>
            <person name="Wincker P."/>
            <person name="D'Hont A."/>
            <person name="Scarpelli C."/>
            <person name="Weissenbach J."/>
            <person name="Salanoubat M."/>
            <person name="Quetier F."/>
            <person name="Yu Y."/>
            <person name="Kim H.R."/>
            <person name="Rambo T."/>
            <person name="Currie J."/>
            <person name="Collura K."/>
            <person name="Luo M."/>
            <person name="Yang T."/>
            <person name="Ammiraju J.S.S."/>
            <person name="Engler F."/>
            <person name="Soderlund C."/>
            <person name="Wing R.A."/>
            <person name="Palmer L.E."/>
            <person name="de la Bastide M."/>
            <person name="Spiegel L."/>
            <person name="Nascimento L."/>
            <person name="Zutavern T."/>
            <person name="O'Shaughnessy A."/>
            <person name="Dike S."/>
            <person name="Dedhia N."/>
            <person name="Preston R."/>
            <person name="Balija V."/>
            <person name="McCombie W.R."/>
            <person name="Chow T."/>
            <person name="Chen H."/>
            <person name="Chung M."/>
            <person name="Chen C."/>
            <person name="Shaw J."/>
            <person name="Wu H."/>
            <person name="Hsiao K."/>
            <person name="Chao Y."/>
            <person name="Chu M."/>
            <person name="Cheng C."/>
            <person name="Hour A."/>
            <person name="Lee P."/>
            <person name="Lin S."/>
            <person name="Lin Y."/>
            <person name="Liou J."/>
            <person name="Liu S."/>
            <person name="Hsing Y."/>
            <person name="Raghuvanshi S."/>
            <person name="Mohanty A."/>
            <person name="Bharti A.K."/>
            <person name="Gaur A."/>
            <person name="Gupta V."/>
            <person name="Kumar D."/>
            <person name="Ravi V."/>
            <person name="Vij S."/>
            <person name="Kapur A."/>
            <person name="Khurana P."/>
            <person name="Khurana P."/>
            <person name="Khurana J.P."/>
            <person name="Tyagi A.K."/>
            <person name="Gaikwad K."/>
            <person name="Singh A."/>
            <person name="Dalal V."/>
            <person name="Srivastava S."/>
            <person name="Dixit A."/>
            <person name="Pal A.K."/>
            <person name="Ghazi I.A."/>
            <person name="Yadav M."/>
            <person name="Pandit A."/>
            <person name="Bhargava A."/>
            <person name="Sureshbabu K."/>
            <person name="Batra K."/>
            <person name="Sharma T.R."/>
            <person name="Mohapatra T."/>
            <person name="Singh N.K."/>
            <person name="Messing J."/>
            <person name="Nelson A.B."/>
            <person name="Fuks G."/>
            <person name="Kavchok S."/>
            <person name="Keizer G."/>
            <person name="Linton E."/>
            <person name="Llaca V."/>
            <person name="Song R."/>
            <person name="Tanyolac B."/>
            <person name="Young S."/>
            <person name="Ho-Il K."/>
            <person name="Hahn J.H."/>
            <person name="Sangsakoo G."/>
            <person name="Vanavichit A."/>
            <person name="de Mattos Luiz.A.T."/>
            <person name="Zimmer P.D."/>
            <person name="Malone G."/>
            <person name="Dellagostin O."/>
            <person name="de Oliveira A.C."/>
            <person name="Bevan M."/>
            <person name="Bancroft I."/>
            <person name="Minx P."/>
            <person name="Cordum H."/>
            <person name="Wilson R."/>
            <person name="Cheng Z."/>
            <person name="Jin W."/>
            <person name="Jiang J."/>
            <person name="Leong S.A."/>
            <person name="Iwama H."/>
            <person name="Gojobori T."/>
            <person name="Itoh T."/>
            <person name="Niimura Y."/>
            <person name="Fujii Y."/>
            <person name="Habara T."/>
            <person name="Sakai H."/>
            <person name="Sato Y."/>
            <person name="Wilson G."/>
            <person name="Kumar K."/>
            <person name="McCouch S."/>
            <person name="Juretic N."/>
            <person name="Hoen D."/>
            <person name="Wright S."/>
            <person name="Bruskiewich R."/>
            <person name="Bureau T."/>
            <person name="Miyao A."/>
            <person name="Hirochika H."/>
            <person name="Nishikawa T."/>
            <person name="Kadowaki K."/>
            <person name="Sugiura M."/>
            <person name="Burr B."/>
            <person name="Sasaki T."/>
        </authorList>
    </citation>
    <scope>NUCLEOTIDE SEQUENCE [LARGE SCALE GENOMIC DNA]</scope>
    <source>
        <strain evidence="4">cv. Nipponbare</strain>
    </source>
</reference>
<reference evidence="4" key="2">
    <citation type="journal article" date="2008" name="Nucleic Acids Res.">
        <title>The rice annotation project database (RAP-DB): 2008 update.</title>
        <authorList>
            <consortium name="The rice annotation project (RAP)"/>
        </authorList>
    </citation>
    <scope>GENOME REANNOTATION</scope>
    <source>
        <strain evidence="4">cv. Nipponbare</strain>
    </source>
</reference>
<feature type="transmembrane region" description="Helical" evidence="2">
    <location>
        <begin position="28"/>
        <end position="48"/>
    </location>
</feature>
<evidence type="ECO:0000313" key="4">
    <source>
        <dbReference type="Proteomes" id="UP000000763"/>
    </source>
</evidence>
<feature type="compositionally biased region" description="Gly residues" evidence="1">
    <location>
        <begin position="162"/>
        <end position="176"/>
    </location>
</feature>
<sequence>MTEPAICTTSSIVQRGVATTATITMPGAGLGLVAAATTLGAASPLLLLQPRHHPRHDVADATPTPLPHSRGTGVRPERNHGSAHGGAGLLQPIVVSPSCRRQTAGRHGGCGGGGRWMAAAGGRDGGGCRRWWAAAEMEAAVAAFQGEKVAAEMGSAVDEKGGGGNGGQSGGGGGGEMAAAAEEVEDARPIGGGGGAHREGNG</sequence>
<evidence type="ECO:0000256" key="2">
    <source>
        <dbReference type="SAM" id="Phobius"/>
    </source>
</evidence>
<keyword evidence="2" id="KW-0812">Transmembrane</keyword>
<organism evidence="3 4">
    <name type="scientific">Oryza sativa subsp. japonica</name>
    <name type="common">Rice</name>
    <dbReference type="NCBI Taxonomy" id="39947"/>
    <lineage>
        <taxon>Eukaryota</taxon>
        <taxon>Viridiplantae</taxon>
        <taxon>Streptophyta</taxon>
        <taxon>Embryophyta</taxon>
        <taxon>Tracheophyta</taxon>
        <taxon>Spermatophyta</taxon>
        <taxon>Magnoliopsida</taxon>
        <taxon>Liliopsida</taxon>
        <taxon>Poales</taxon>
        <taxon>Poaceae</taxon>
        <taxon>BOP clade</taxon>
        <taxon>Oryzoideae</taxon>
        <taxon>Oryzeae</taxon>
        <taxon>Oryzinae</taxon>
        <taxon>Oryza</taxon>
        <taxon>Oryza sativa</taxon>
    </lineage>
</organism>
<keyword evidence="2" id="KW-1133">Transmembrane helix</keyword>
<protein>
    <submittedName>
        <fullName evidence="3">Uncharacterized protein</fullName>
    </submittedName>
</protein>
<keyword evidence="2" id="KW-0472">Membrane</keyword>
<dbReference type="Proteomes" id="UP000000763">
    <property type="component" value="Chromosome 1"/>
</dbReference>
<evidence type="ECO:0000313" key="3">
    <source>
        <dbReference type="EMBL" id="BAB16319.1"/>
    </source>
</evidence>
<name>Q655K5_ORYSJ</name>
<gene>
    <name evidence="3" type="ORF">P0436E04.1</name>
</gene>